<evidence type="ECO:0000313" key="2">
    <source>
        <dbReference type="EMBL" id="SBW21024.1"/>
    </source>
</evidence>
<evidence type="ECO:0008006" key="4">
    <source>
        <dbReference type="Google" id="ProtNLM"/>
    </source>
</evidence>
<proteinExistence type="predicted"/>
<feature type="compositionally biased region" description="Polar residues" evidence="1">
    <location>
        <begin position="90"/>
        <end position="107"/>
    </location>
</feature>
<dbReference type="Pfam" id="PF13730">
    <property type="entry name" value="HTH_36"/>
    <property type="match status" value="1"/>
</dbReference>
<keyword evidence="3" id="KW-1185">Reference proteome</keyword>
<sequence>MTWVWESSTTAGNERLVLLAIADTADDNGGNAWPSVATLARKTRLDARTVQRVIRRLVAGGHLLVATAAGRGGSNVYTLVMDGQREPAPVTTTPPVDNGTIQASNPRQAARDGNPPPPAQLRHHPPGAAVSPLPRHSCATRTSLNVLEPPPPARAGRPADGGGPVDGGGGSPDDQMTPPGVRNLVVGERPPKTDAAGVLAGLGSSWRLTPRQRARLATLVTAALAAGWGPAGLREALGANPGGVRSPYAVLRTRLADLPDPPTVSSTPAAERPVWCGTCDEVTRLIDLDDGRAGRCPTCHPLTGGGERGRTTL</sequence>
<feature type="region of interest" description="Disordered" evidence="1">
    <location>
        <begin position="85"/>
        <end position="192"/>
    </location>
</feature>
<reference evidence="3" key="1">
    <citation type="submission" date="2016-02" db="EMBL/GenBank/DDBJ databases">
        <authorList>
            <person name="Wibberg D."/>
        </authorList>
    </citation>
    <scope>NUCLEOTIDE SEQUENCE [LARGE SCALE GENOMIC DNA]</scope>
</reference>
<protein>
    <recommendedName>
        <fullName evidence="4">Helix-turn-helix domain-containing protein</fullName>
    </recommendedName>
</protein>
<dbReference type="InterPro" id="IPR036388">
    <property type="entry name" value="WH-like_DNA-bd_sf"/>
</dbReference>
<evidence type="ECO:0000256" key="1">
    <source>
        <dbReference type="SAM" id="MobiDB-lite"/>
    </source>
</evidence>
<dbReference type="Gene3D" id="1.10.10.10">
    <property type="entry name" value="Winged helix-like DNA-binding domain superfamily/Winged helix DNA-binding domain"/>
    <property type="match status" value="1"/>
</dbReference>
<dbReference type="AlphaFoldDB" id="A0A1C3NWJ9"/>
<gene>
    <name evidence="2" type="ORF">FDG2_1868</name>
</gene>
<evidence type="ECO:0000313" key="3">
    <source>
        <dbReference type="Proteomes" id="UP000199013"/>
    </source>
</evidence>
<dbReference type="EMBL" id="FLUV01000790">
    <property type="protein sequence ID" value="SBW21024.1"/>
    <property type="molecule type" value="Genomic_DNA"/>
</dbReference>
<feature type="compositionally biased region" description="Gly residues" evidence="1">
    <location>
        <begin position="159"/>
        <end position="171"/>
    </location>
</feature>
<name>A0A1C3NWJ9_9ACTN</name>
<dbReference type="Proteomes" id="UP000199013">
    <property type="component" value="Unassembled WGS sequence"/>
</dbReference>
<accession>A0A1C3NWJ9</accession>
<organism evidence="2 3">
    <name type="scientific">Candidatus Protofrankia californiensis</name>
    <dbReference type="NCBI Taxonomy" id="1839754"/>
    <lineage>
        <taxon>Bacteria</taxon>
        <taxon>Bacillati</taxon>
        <taxon>Actinomycetota</taxon>
        <taxon>Actinomycetes</taxon>
        <taxon>Frankiales</taxon>
        <taxon>Frankiaceae</taxon>
        <taxon>Protofrankia</taxon>
    </lineage>
</organism>